<comment type="caution">
    <text evidence="1">The sequence shown here is derived from an EMBL/GenBank/DDBJ whole genome shotgun (WGS) entry which is preliminary data.</text>
</comment>
<name>A0A101JG30_9ACTN</name>
<evidence type="ECO:0008006" key="3">
    <source>
        <dbReference type="Google" id="ProtNLM"/>
    </source>
</evidence>
<proteinExistence type="predicted"/>
<accession>A0A101JG30</accession>
<dbReference type="Proteomes" id="UP000053923">
    <property type="component" value="Unassembled WGS sequence"/>
</dbReference>
<dbReference type="OrthoDB" id="4238609at2"/>
<evidence type="ECO:0000313" key="1">
    <source>
        <dbReference type="EMBL" id="KUL26153.1"/>
    </source>
</evidence>
<keyword evidence="2" id="KW-1185">Reference proteome</keyword>
<dbReference type="EMBL" id="LLZG01000364">
    <property type="protein sequence ID" value="KUL26153.1"/>
    <property type="molecule type" value="Genomic_DNA"/>
</dbReference>
<reference evidence="2" key="1">
    <citation type="submission" date="2015-10" db="EMBL/GenBank/DDBJ databases">
        <authorList>
            <person name="Ju K.-S."/>
            <person name="Doroghazi J.R."/>
            <person name="Metcalf W.W."/>
        </authorList>
    </citation>
    <scope>NUCLEOTIDE SEQUENCE [LARGE SCALE GENOMIC DNA]</scope>
    <source>
        <strain evidence="2">NRRL 3151</strain>
    </source>
</reference>
<gene>
    <name evidence="1" type="ORF">ADL12_33755</name>
</gene>
<protein>
    <recommendedName>
        <fullName evidence="3">HAMP domain-containing protein</fullName>
    </recommendedName>
</protein>
<sequence length="66" mass="7206">MIAGSLRGERVDEIDLTTDDDKVGKAVDDLNQAIEDYNKAVLNGDTDPDPRRIDAAAEELRDVCTS</sequence>
<organism evidence="1 2">
    <name type="scientific">Streptomyces regalis</name>
    <dbReference type="NCBI Taxonomy" id="68262"/>
    <lineage>
        <taxon>Bacteria</taxon>
        <taxon>Bacillati</taxon>
        <taxon>Actinomycetota</taxon>
        <taxon>Actinomycetes</taxon>
        <taxon>Kitasatosporales</taxon>
        <taxon>Streptomycetaceae</taxon>
        <taxon>Streptomyces</taxon>
    </lineage>
</organism>
<dbReference type="AlphaFoldDB" id="A0A101JG30"/>
<dbReference type="RefSeq" id="WP_062709233.1">
    <property type="nucleotide sequence ID" value="NZ_LLZG01000364.1"/>
</dbReference>
<evidence type="ECO:0000313" key="2">
    <source>
        <dbReference type="Proteomes" id="UP000053923"/>
    </source>
</evidence>